<reference evidence="3 4" key="1">
    <citation type="submission" date="2017-08" db="EMBL/GenBank/DDBJ databases">
        <title>Acidophilic green algal genome provides insights into adaptation to an acidic environment.</title>
        <authorList>
            <person name="Hirooka S."/>
            <person name="Hirose Y."/>
            <person name="Kanesaki Y."/>
            <person name="Higuchi S."/>
            <person name="Fujiwara T."/>
            <person name="Onuma R."/>
            <person name="Era A."/>
            <person name="Ohbayashi R."/>
            <person name="Uzuka A."/>
            <person name="Nozaki H."/>
            <person name="Yoshikawa H."/>
            <person name="Miyagishima S.Y."/>
        </authorList>
    </citation>
    <scope>NUCLEOTIDE SEQUENCE [LARGE SCALE GENOMIC DNA]</scope>
    <source>
        <strain evidence="3 4">NIES-2499</strain>
    </source>
</reference>
<gene>
    <name evidence="3" type="ORF">CEUSTIGMA_g2086.t1</name>
</gene>
<evidence type="ECO:0000256" key="1">
    <source>
        <dbReference type="SAM" id="Coils"/>
    </source>
</evidence>
<feature type="coiled-coil region" evidence="1">
    <location>
        <begin position="424"/>
        <end position="451"/>
    </location>
</feature>
<name>A0A250WUY6_9CHLO</name>
<evidence type="ECO:0000313" key="3">
    <source>
        <dbReference type="EMBL" id="GAX74638.1"/>
    </source>
</evidence>
<dbReference type="PANTHER" id="PTHR35712">
    <property type="entry name" value="MYOSIN HEAVY CHAIN-LIKE PROTEIN"/>
    <property type="match status" value="1"/>
</dbReference>
<proteinExistence type="predicted"/>
<keyword evidence="4" id="KW-1185">Reference proteome</keyword>
<dbReference type="AlphaFoldDB" id="A0A250WUY6"/>
<feature type="compositionally biased region" description="Low complexity" evidence="2">
    <location>
        <begin position="393"/>
        <end position="413"/>
    </location>
</feature>
<sequence>MESRIRELEKKLASVCQERDDLQKDVEALCLQNGSSMFSGSYVLAERVKALDADLKNARGNISSLQNEKDRLLEDVSNLKIAKIASETLNAQMSSRMGQLEKDVAYYQVQLSKVVAERDHSLFECDQLRAQAVQSDAICREERARAESEGAARASLEQKLSVLREESRQIRAELDKKLQEAEDVSRKLKQAIEEKKRSDASLAALQVKHDVEHTELERCKRQLSQAHESEARLRLKQQEQAAVAAQLQGTVSGQLELISQQRSQMEALRSDLATAQSTIKQHDIEQQATMKKLLDAEVALSQRTAQLEDEVQAGQAESRRLQQQLDRLNEVIHLQQQQQYEQSVNASTSALACQADSQTVGPSNGQEKQAGRMEIPMSYGQSRRSSRERSAAAEHPQGGVSVQQQQQQQHLGHSGVGEDEREQMEILTHMVRDLKIKLAQATQEKVEALMKVAASSPSSTRSSDAATAVGQQSRDNMVDGGLGSSPVPSTASSLFNFMSSRLNSMAGAAATIPSFHPLSVSVAPPLPLPAPLSTTAIKSSRVDGASKAADAASSLHNKEEVSSAPLLLLSPRATTAEEQASMKALSSSVIKLAAVAKQYSAQLKASGDIVWSHADVAKKWSAITRLSKIHEEINHMRATLNLHAPVGGGDVSLLTTASPSNKNSRTTMSAFTVQQQAERELTEEILSLTELCVKALEQYNRQEAMSSVGMQY</sequence>
<feature type="coiled-coil region" evidence="1">
    <location>
        <begin position="146"/>
        <end position="208"/>
    </location>
</feature>
<organism evidence="3 4">
    <name type="scientific">Chlamydomonas eustigma</name>
    <dbReference type="NCBI Taxonomy" id="1157962"/>
    <lineage>
        <taxon>Eukaryota</taxon>
        <taxon>Viridiplantae</taxon>
        <taxon>Chlorophyta</taxon>
        <taxon>core chlorophytes</taxon>
        <taxon>Chlorophyceae</taxon>
        <taxon>CS clade</taxon>
        <taxon>Chlamydomonadales</taxon>
        <taxon>Chlamydomonadaceae</taxon>
        <taxon>Chlamydomonas</taxon>
    </lineage>
</organism>
<protein>
    <submittedName>
        <fullName evidence="3">Uncharacterized protein</fullName>
    </submittedName>
</protein>
<feature type="region of interest" description="Disordered" evidence="2">
    <location>
        <begin position="453"/>
        <end position="485"/>
    </location>
</feature>
<dbReference type="Proteomes" id="UP000232323">
    <property type="component" value="Unassembled WGS sequence"/>
</dbReference>
<feature type="compositionally biased region" description="Low complexity" evidence="2">
    <location>
        <begin position="453"/>
        <end position="468"/>
    </location>
</feature>
<dbReference type="OrthoDB" id="551895at2759"/>
<accession>A0A250WUY6</accession>
<keyword evidence="1" id="KW-0175">Coiled coil</keyword>
<dbReference type="EMBL" id="BEGY01000008">
    <property type="protein sequence ID" value="GAX74638.1"/>
    <property type="molecule type" value="Genomic_DNA"/>
</dbReference>
<feature type="compositionally biased region" description="Polar residues" evidence="2">
    <location>
        <begin position="355"/>
        <end position="367"/>
    </location>
</feature>
<dbReference type="PANTHER" id="PTHR35712:SF1">
    <property type="entry name" value="MYOSIN HEAVY CHAIN-LIKE PROTEIN"/>
    <property type="match status" value="1"/>
</dbReference>
<evidence type="ECO:0000256" key="2">
    <source>
        <dbReference type="SAM" id="MobiDB-lite"/>
    </source>
</evidence>
<feature type="coiled-coil region" evidence="1">
    <location>
        <begin position="258"/>
        <end position="338"/>
    </location>
</feature>
<comment type="caution">
    <text evidence="3">The sequence shown here is derived from an EMBL/GenBank/DDBJ whole genome shotgun (WGS) entry which is preliminary data.</text>
</comment>
<feature type="coiled-coil region" evidence="1">
    <location>
        <begin position="5"/>
        <end position="82"/>
    </location>
</feature>
<evidence type="ECO:0000313" key="4">
    <source>
        <dbReference type="Proteomes" id="UP000232323"/>
    </source>
</evidence>
<feature type="region of interest" description="Disordered" evidence="2">
    <location>
        <begin position="355"/>
        <end position="419"/>
    </location>
</feature>